<dbReference type="GeneID" id="108819634"/>
<gene>
    <name evidence="7" type="primary">LOC108819634</name>
</gene>
<dbReference type="KEGG" id="rsz:108819634"/>
<protein>
    <submittedName>
        <fullName evidence="7">Uncharacterized protein LOC108819634 isoform X1</fullName>
    </submittedName>
</protein>
<feature type="compositionally biased region" description="Basic and acidic residues" evidence="4">
    <location>
        <begin position="369"/>
        <end position="382"/>
    </location>
</feature>
<dbReference type="OrthoDB" id="1085203at2759"/>
<keyword evidence="3" id="KW-0378">Hydrolase</keyword>
<evidence type="ECO:0000256" key="4">
    <source>
        <dbReference type="SAM" id="MobiDB-lite"/>
    </source>
</evidence>
<dbReference type="PANTHER" id="PTHR48449">
    <property type="entry name" value="DUF1985 DOMAIN-CONTAINING PROTEIN"/>
    <property type="match status" value="1"/>
</dbReference>
<dbReference type="Gene3D" id="3.40.395.10">
    <property type="entry name" value="Adenoviral Proteinase, Chain A"/>
    <property type="match status" value="1"/>
</dbReference>
<dbReference type="InterPro" id="IPR003653">
    <property type="entry name" value="Peptidase_C48_C"/>
</dbReference>
<feature type="region of interest" description="Disordered" evidence="4">
    <location>
        <begin position="462"/>
        <end position="493"/>
    </location>
</feature>
<dbReference type="Proteomes" id="UP000504610">
    <property type="component" value="Chromosome 1"/>
</dbReference>
<name>A0A6J0KJY4_RAPSA</name>
<feature type="region of interest" description="Disordered" evidence="4">
    <location>
        <begin position="369"/>
        <end position="393"/>
    </location>
</feature>
<evidence type="ECO:0000259" key="5">
    <source>
        <dbReference type="PROSITE" id="PS50600"/>
    </source>
</evidence>
<evidence type="ECO:0000256" key="3">
    <source>
        <dbReference type="ARBA" id="ARBA00022801"/>
    </source>
</evidence>
<feature type="compositionally biased region" description="Polar residues" evidence="4">
    <location>
        <begin position="471"/>
        <end position="481"/>
    </location>
</feature>
<organism evidence="6 7">
    <name type="scientific">Raphanus sativus</name>
    <name type="common">Radish</name>
    <name type="synonym">Raphanus raphanistrum var. sativus</name>
    <dbReference type="NCBI Taxonomy" id="3726"/>
    <lineage>
        <taxon>Eukaryota</taxon>
        <taxon>Viridiplantae</taxon>
        <taxon>Streptophyta</taxon>
        <taxon>Embryophyta</taxon>
        <taxon>Tracheophyta</taxon>
        <taxon>Spermatophyta</taxon>
        <taxon>Magnoliopsida</taxon>
        <taxon>eudicotyledons</taxon>
        <taxon>Gunneridae</taxon>
        <taxon>Pentapetalae</taxon>
        <taxon>rosids</taxon>
        <taxon>malvids</taxon>
        <taxon>Brassicales</taxon>
        <taxon>Brassicaceae</taxon>
        <taxon>Brassiceae</taxon>
        <taxon>Raphanus</taxon>
    </lineage>
</organism>
<proteinExistence type="inferred from homology"/>
<dbReference type="GO" id="GO:0008234">
    <property type="term" value="F:cysteine-type peptidase activity"/>
    <property type="evidence" value="ECO:0007669"/>
    <property type="project" value="InterPro"/>
</dbReference>
<dbReference type="InterPro" id="IPR015410">
    <property type="entry name" value="DUF1985"/>
</dbReference>
<dbReference type="RefSeq" id="XP_018448190.1">
    <property type="nucleotide sequence ID" value="XM_018592688.2"/>
</dbReference>
<keyword evidence="6" id="KW-1185">Reference proteome</keyword>
<dbReference type="Pfam" id="PF09331">
    <property type="entry name" value="DUF1985"/>
    <property type="match status" value="1"/>
</dbReference>
<sequence>MDPTLLPERMFAAGEEPAGDRVNTYHKPKRIESILEALDPEEVEFLRQSTFGKIIAQAENPSFSGSFGQFVLVRNLRVKKKYEIWFLFAGKPIRMSLHEFAHVTGLNCRKIPKKSIKRKKNPITEKLYWGELFGSLKFCLVDTAIEMLKKRKIKDRAMRLKYACLAFTSCVLLPTSHLPRIIPEHVELIRDLNQFLNYPWGRLAFEMLVTGIKKKDEILLSQTSVALPGFVDAIQLVFIAAVPQIRETVNTPEPVVVIDSDTDSETGEDEAEDETPVLIEATPVTQATARYCVNPAHVRDMDEEGKVDVISMVVDTAHTEEELMWDDEVNDELVDNLVRLIQQGHRFDKSMFVGGLTAAALTRMRAERKLKEAKDKKERDSHSNVNSPDGDIGDAYHPTLIANLVGRMVTQQIDDAVYKLVGKLEDRLAVVIKAELLNMQAVVSQSIIGHLGNFKPIGAENEDNTGCVPQVDQNPTDCTSPQPAPEPATTGGKPTVLQTAIPEHQSVLVFDQPRADTVINKVISDVKCFTEQSEVFATDVMTHTPITEQLDAEDVNNMVDDVPDTPMDTDFTTPLCGQKTSFIHHQLSPVSEEEKNYHNEIEFLLSMIEIPTFSLGLSQEDVSRTELLPGAVHIPVGNVDIGETRKSRRTRILPPLFNDYQCDPKIKAFRVEQPPITSADNINEIYMSMRESAGLNKVYNVGNGIAVTTEELNDVVDRTLQMPPKVMDALMYYIALERDRKRIHSSRIAIHDTNFPALLMKQHARLVKCAVRDRCRLKYDADVLKYFRGPTNSADGYERIYFPFCIDKQHWIGVCLDVPGATVQILDCNYGFRTDGMLKKDMNPITIVVPHILNAAAGNLGPNQRKQYEMIRLPGVPQNPISTDAATTTALLIQAHALNKADGCKEITQDSLSAGAKHLAVLVYRDVAPL</sequence>
<dbReference type="AlphaFoldDB" id="A0A6J0KJY4"/>
<dbReference type="InterPro" id="IPR038765">
    <property type="entry name" value="Papain-like_cys_pep_sf"/>
</dbReference>
<dbReference type="SUPFAM" id="SSF54001">
    <property type="entry name" value="Cysteine proteinases"/>
    <property type="match status" value="1"/>
</dbReference>
<accession>A0A6J0KJY4</accession>
<comment type="similarity">
    <text evidence="1">Belongs to the peptidase C48 family.</text>
</comment>
<dbReference type="Pfam" id="PF02902">
    <property type="entry name" value="Peptidase_C48"/>
    <property type="match status" value="1"/>
</dbReference>
<dbReference type="PROSITE" id="PS50600">
    <property type="entry name" value="ULP_PROTEASE"/>
    <property type="match status" value="1"/>
</dbReference>
<evidence type="ECO:0000256" key="1">
    <source>
        <dbReference type="ARBA" id="ARBA00005234"/>
    </source>
</evidence>
<evidence type="ECO:0000313" key="7">
    <source>
        <dbReference type="RefSeq" id="XP_018448190.1"/>
    </source>
</evidence>
<dbReference type="GO" id="GO:0006508">
    <property type="term" value="P:proteolysis"/>
    <property type="evidence" value="ECO:0007669"/>
    <property type="project" value="UniProtKB-KW"/>
</dbReference>
<evidence type="ECO:0000313" key="6">
    <source>
        <dbReference type="Proteomes" id="UP000504610"/>
    </source>
</evidence>
<evidence type="ECO:0000256" key="2">
    <source>
        <dbReference type="ARBA" id="ARBA00022670"/>
    </source>
</evidence>
<keyword evidence="2" id="KW-0645">Protease</keyword>
<reference evidence="6" key="1">
    <citation type="journal article" date="2019" name="Database">
        <title>The radish genome database (RadishGD): an integrated information resource for radish genomics.</title>
        <authorList>
            <person name="Yu H.J."/>
            <person name="Baek S."/>
            <person name="Lee Y.J."/>
            <person name="Cho A."/>
            <person name="Mun J.H."/>
        </authorList>
    </citation>
    <scope>NUCLEOTIDE SEQUENCE [LARGE SCALE GENOMIC DNA]</scope>
    <source>
        <strain evidence="6">cv. WK10039</strain>
    </source>
</reference>
<reference evidence="7" key="2">
    <citation type="submission" date="2025-08" db="UniProtKB">
        <authorList>
            <consortium name="RefSeq"/>
        </authorList>
    </citation>
    <scope>IDENTIFICATION</scope>
    <source>
        <tissue evidence="7">Leaf</tissue>
    </source>
</reference>
<dbReference type="PANTHER" id="PTHR48449:SF2">
    <property type="entry name" value="UBIQUITIN-LIKE PROTEASE FAMILY PROFILE DOMAIN-CONTAINING PROTEIN"/>
    <property type="match status" value="1"/>
</dbReference>
<feature type="domain" description="Ubiquitin-like protease family profile" evidence="5">
    <location>
        <begin position="705"/>
        <end position="896"/>
    </location>
</feature>